<sequence>MAFVKSADHQVNRMLFEWSSTHSEYTVDEVNECSRDSSACENRSAGGHEANAASKTAETFQGNKVYRATLTRAADQTQDIEVKGNAAAVSLSDSALTTLHQILPDLMDSLYAYGLSLTKSVTETEDLVQETCLKVLSSAAVQASGRTGEFNWEAYLIRTARNTWIDSIRKQEKLRSLLDGLKPVVSRYAEEESFEELESAVQLLVSALPAWQRVIYILREMMGYTAAETAGMLGTTEGAVKAALNRARTGISKVRHELEQEGKDASLEKSAIEGLVHLEQEQLRSYLMAFRRGDTAGLIDLCLNRTDDPMAVAGTILQHTLPSPSVQPVTYGYASSRKKWMSYREGYSVHMAA</sequence>
<dbReference type="Pfam" id="PF08281">
    <property type="entry name" value="Sigma70_r4_2"/>
    <property type="match status" value="1"/>
</dbReference>
<evidence type="ECO:0000259" key="6">
    <source>
        <dbReference type="Pfam" id="PF04542"/>
    </source>
</evidence>
<comment type="similarity">
    <text evidence="1">Belongs to the sigma-70 factor family. ECF subfamily.</text>
</comment>
<keyword evidence="3" id="KW-0731">Sigma factor</keyword>
<proteinExistence type="inferred from homology"/>
<keyword evidence="4" id="KW-0238">DNA-binding</keyword>
<dbReference type="PANTHER" id="PTHR43133">
    <property type="entry name" value="RNA POLYMERASE ECF-TYPE SIGMA FACTO"/>
    <property type="match status" value="1"/>
</dbReference>
<reference evidence="8" key="1">
    <citation type="submission" date="2024-05" db="EMBL/GenBank/DDBJ databases">
        <title>Draft genome assemblies of 36 bacteria isolated from hibernating arctic ground squirrels.</title>
        <authorList>
            <person name="McKee H."/>
            <person name="Mullen L."/>
            <person name="Drown D.M."/>
            <person name="Duddleston K.N."/>
        </authorList>
    </citation>
    <scope>NUCLEOTIDE SEQUENCE</scope>
    <source>
        <strain evidence="8">AN1007</strain>
    </source>
</reference>
<organism evidence="8">
    <name type="scientific">Paenibacillus sp. AN1007</name>
    <dbReference type="NCBI Taxonomy" id="3151385"/>
    <lineage>
        <taxon>Bacteria</taxon>
        <taxon>Bacillati</taxon>
        <taxon>Bacillota</taxon>
        <taxon>Bacilli</taxon>
        <taxon>Bacillales</taxon>
        <taxon>Paenibacillaceae</taxon>
        <taxon>Paenibacillus</taxon>
    </lineage>
</organism>
<dbReference type="InterPro" id="IPR013324">
    <property type="entry name" value="RNA_pol_sigma_r3/r4-like"/>
</dbReference>
<evidence type="ECO:0000313" key="8">
    <source>
        <dbReference type="EMBL" id="XCP93321.1"/>
    </source>
</evidence>
<dbReference type="InterPro" id="IPR013325">
    <property type="entry name" value="RNA_pol_sigma_r2"/>
</dbReference>
<dbReference type="GO" id="GO:0016987">
    <property type="term" value="F:sigma factor activity"/>
    <property type="evidence" value="ECO:0007669"/>
    <property type="project" value="UniProtKB-KW"/>
</dbReference>
<dbReference type="InterPro" id="IPR039425">
    <property type="entry name" value="RNA_pol_sigma-70-like"/>
</dbReference>
<gene>
    <name evidence="8" type="ORF">ABXS70_19065</name>
</gene>
<evidence type="ECO:0000256" key="1">
    <source>
        <dbReference type="ARBA" id="ARBA00010641"/>
    </source>
</evidence>
<dbReference type="EMBL" id="CP159992">
    <property type="protein sequence ID" value="XCP93321.1"/>
    <property type="molecule type" value="Genomic_DNA"/>
</dbReference>
<dbReference type="GO" id="GO:0003677">
    <property type="term" value="F:DNA binding"/>
    <property type="evidence" value="ECO:0007669"/>
    <property type="project" value="UniProtKB-KW"/>
</dbReference>
<dbReference type="InterPro" id="IPR013249">
    <property type="entry name" value="RNA_pol_sigma70_r4_t2"/>
</dbReference>
<dbReference type="PANTHER" id="PTHR43133:SF8">
    <property type="entry name" value="RNA POLYMERASE SIGMA FACTOR HI_1459-RELATED"/>
    <property type="match status" value="1"/>
</dbReference>
<evidence type="ECO:0000256" key="3">
    <source>
        <dbReference type="ARBA" id="ARBA00023082"/>
    </source>
</evidence>
<keyword evidence="2" id="KW-0805">Transcription regulation</keyword>
<feature type="domain" description="RNA polymerase sigma factor 70 region 4 type 2" evidence="7">
    <location>
        <begin position="200"/>
        <end position="248"/>
    </location>
</feature>
<dbReference type="InterPro" id="IPR014284">
    <property type="entry name" value="RNA_pol_sigma-70_dom"/>
</dbReference>
<dbReference type="SUPFAM" id="SSF88659">
    <property type="entry name" value="Sigma3 and sigma4 domains of RNA polymerase sigma factors"/>
    <property type="match status" value="1"/>
</dbReference>
<dbReference type="AlphaFoldDB" id="A0AAU8N9M5"/>
<dbReference type="Gene3D" id="1.10.1740.10">
    <property type="match status" value="1"/>
</dbReference>
<evidence type="ECO:0000256" key="4">
    <source>
        <dbReference type="ARBA" id="ARBA00023125"/>
    </source>
</evidence>
<dbReference type="SUPFAM" id="SSF88946">
    <property type="entry name" value="Sigma2 domain of RNA polymerase sigma factors"/>
    <property type="match status" value="1"/>
</dbReference>
<evidence type="ECO:0000259" key="7">
    <source>
        <dbReference type="Pfam" id="PF08281"/>
    </source>
</evidence>
<name>A0AAU8N9M5_9BACL</name>
<feature type="domain" description="RNA polymerase sigma-70 region 2" evidence="6">
    <location>
        <begin position="109"/>
        <end position="172"/>
    </location>
</feature>
<dbReference type="GO" id="GO:0006352">
    <property type="term" value="P:DNA-templated transcription initiation"/>
    <property type="evidence" value="ECO:0007669"/>
    <property type="project" value="InterPro"/>
</dbReference>
<keyword evidence="5" id="KW-0804">Transcription</keyword>
<dbReference type="Gene3D" id="1.10.10.10">
    <property type="entry name" value="Winged helix-like DNA-binding domain superfamily/Winged helix DNA-binding domain"/>
    <property type="match status" value="1"/>
</dbReference>
<accession>A0AAU8N9M5</accession>
<evidence type="ECO:0000256" key="5">
    <source>
        <dbReference type="ARBA" id="ARBA00023163"/>
    </source>
</evidence>
<dbReference type="NCBIfam" id="TIGR02937">
    <property type="entry name" value="sigma70-ECF"/>
    <property type="match status" value="1"/>
</dbReference>
<protein>
    <submittedName>
        <fullName evidence="8">RNA polymerase sigma factor</fullName>
    </submittedName>
</protein>
<dbReference type="InterPro" id="IPR007627">
    <property type="entry name" value="RNA_pol_sigma70_r2"/>
</dbReference>
<dbReference type="InterPro" id="IPR036388">
    <property type="entry name" value="WH-like_DNA-bd_sf"/>
</dbReference>
<dbReference type="RefSeq" id="WP_366290029.1">
    <property type="nucleotide sequence ID" value="NZ_CP159992.1"/>
</dbReference>
<dbReference type="Pfam" id="PF04542">
    <property type="entry name" value="Sigma70_r2"/>
    <property type="match status" value="1"/>
</dbReference>
<evidence type="ECO:0000256" key="2">
    <source>
        <dbReference type="ARBA" id="ARBA00023015"/>
    </source>
</evidence>